<evidence type="ECO:0000259" key="1">
    <source>
        <dbReference type="Pfam" id="PF09346"/>
    </source>
</evidence>
<evidence type="ECO:0000313" key="2">
    <source>
        <dbReference type="EMBL" id="XBV86586.1"/>
    </source>
</evidence>
<dbReference type="AlphaFoldDB" id="A0AAU7UDM7"/>
<dbReference type="InterPro" id="IPR018958">
    <property type="entry name" value="Knr4/Smi1-like_dom"/>
</dbReference>
<dbReference type="RefSeq" id="WP_350244659.1">
    <property type="nucleotide sequence ID" value="NZ_CP158299.1"/>
</dbReference>
<dbReference type="Pfam" id="PF09346">
    <property type="entry name" value="SMI1_KNR4"/>
    <property type="match status" value="1"/>
</dbReference>
<protein>
    <submittedName>
        <fullName evidence="2">SMI1/KNR4 family protein</fullName>
    </submittedName>
</protein>
<sequence length="263" mass="29788">MNEQVFALPLAWNPPASPEDLERTAEQLRMDWPEEVAALYRQHDGAAGLADDWEDAWAERLDTDEDACPQVPRLMPLDEVRDFYSGTSSFVMPDIRLFWSDDNSNYVGVYVGEVFTGAVCLLHHEEQTEVAPRFHRVSDFLAWMVAHPDEDVFSSTLVPSLYPRVVPDPETSELEWAAAYSLYARADRTTDNPLLAVAMNATPVEHSSELLSYLDHEDFYIAERAVEILGTRRYLPARKAIEHLAVHGVANARSAALRVLSRW</sequence>
<accession>A0AAU7UDM7</accession>
<dbReference type="KEGG" id="dsc:ABOD76_09840"/>
<organism evidence="2">
    <name type="scientific">Deinococcus sonorensis KR-87</name>
    <dbReference type="NCBI Taxonomy" id="694439"/>
    <lineage>
        <taxon>Bacteria</taxon>
        <taxon>Thermotogati</taxon>
        <taxon>Deinococcota</taxon>
        <taxon>Deinococci</taxon>
        <taxon>Deinococcales</taxon>
        <taxon>Deinococcaceae</taxon>
        <taxon>Deinococcus</taxon>
    </lineage>
</organism>
<name>A0AAU7UDM7_9DEIO</name>
<gene>
    <name evidence="2" type="ORF">ABOD76_09840</name>
</gene>
<proteinExistence type="predicted"/>
<feature type="domain" description="Knr4/Smi1-like" evidence="1">
    <location>
        <begin position="15"/>
        <end position="141"/>
    </location>
</feature>
<dbReference type="EMBL" id="CP158299">
    <property type="protein sequence ID" value="XBV86586.1"/>
    <property type="molecule type" value="Genomic_DNA"/>
</dbReference>
<reference evidence="2" key="1">
    <citation type="submission" date="2024-06" db="EMBL/GenBank/DDBJ databases">
        <title>Draft Genome Sequence of Deinococcus sonorensis Type Strain KR-87, a Biofilm Producing Representative of the Genus Deinococcus.</title>
        <authorList>
            <person name="Boren L.S."/>
            <person name="Grosso R.A."/>
            <person name="Hugenberg-Cox A.N."/>
            <person name="Hill J.T.E."/>
            <person name="Albert C.M."/>
            <person name="Tuohy J.M."/>
        </authorList>
    </citation>
    <scope>NUCLEOTIDE SEQUENCE</scope>
    <source>
        <strain evidence="2">KR-87</strain>
    </source>
</reference>